<sequence>MCSTKEVGYQRATDAIASFIGLDEHTGFDTLVLASYQDSSTTTTATETFLPSSDCTAAVTITCSNEIVTEFVTASSTLAVKSDFSSSHSTVPQCNAITVTTSTATVTIPAEPATEVIIISSIATTPTELASVYVDIVTEIVTTMTILTVEGEESSPAVPVSGSRHRSSAASDGLVPAPSSMTSTPSMQGIPDDNTKPCAVPYTPEERPTSTSRGTTFKPPSTITRATASPEGVIETAGTARAGHLSTPSTSNARSLPAAVGRPLDKNPLGTSESVGSVSTTTSGISLPSSPMRTTTTTNAIWPIHSPCGHRAPSPEQSLVQTETAEARPVRALPWLPMTFRTSTRAPLE</sequence>
<organism evidence="2 3">
    <name type="scientific">Pestalotiopsis fici (strain W106-1 / CGMCC3.15140)</name>
    <dbReference type="NCBI Taxonomy" id="1229662"/>
    <lineage>
        <taxon>Eukaryota</taxon>
        <taxon>Fungi</taxon>
        <taxon>Dikarya</taxon>
        <taxon>Ascomycota</taxon>
        <taxon>Pezizomycotina</taxon>
        <taxon>Sordariomycetes</taxon>
        <taxon>Xylariomycetidae</taxon>
        <taxon>Amphisphaeriales</taxon>
        <taxon>Sporocadaceae</taxon>
        <taxon>Pestalotiopsis</taxon>
    </lineage>
</organism>
<proteinExistence type="predicted"/>
<keyword evidence="3" id="KW-1185">Reference proteome</keyword>
<feature type="compositionally biased region" description="Low complexity" evidence="1">
    <location>
        <begin position="178"/>
        <end position="187"/>
    </location>
</feature>
<protein>
    <submittedName>
        <fullName evidence="2">Uncharacterized protein</fullName>
    </submittedName>
</protein>
<dbReference type="KEGG" id="pfy:PFICI_00408"/>
<feature type="region of interest" description="Disordered" evidence="1">
    <location>
        <begin position="152"/>
        <end position="225"/>
    </location>
</feature>
<dbReference type="EMBL" id="KI912109">
    <property type="protein sequence ID" value="ETS86580.1"/>
    <property type="molecule type" value="Genomic_DNA"/>
</dbReference>
<dbReference type="InParanoid" id="W3XKQ4"/>
<gene>
    <name evidence="2" type="ORF">PFICI_00408</name>
</gene>
<reference evidence="3" key="1">
    <citation type="journal article" date="2015" name="BMC Genomics">
        <title>Genomic and transcriptomic analysis of the endophytic fungus Pestalotiopsis fici reveals its lifestyle and high potential for synthesis of natural products.</title>
        <authorList>
            <person name="Wang X."/>
            <person name="Zhang X."/>
            <person name="Liu L."/>
            <person name="Xiang M."/>
            <person name="Wang W."/>
            <person name="Sun X."/>
            <person name="Che Y."/>
            <person name="Guo L."/>
            <person name="Liu G."/>
            <person name="Guo L."/>
            <person name="Wang C."/>
            <person name="Yin W.B."/>
            <person name="Stadler M."/>
            <person name="Zhang X."/>
            <person name="Liu X."/>
        </authorList>
    </citation>
    <scope>NUCLEOTIDE SEQUENCE [LARGE SCALE GENOMIC DNA]</scope>
    <source>
        <strain evidence="3">W106-1 / CGMCC3.15140</strain>
    </source>
</reference>
<dbReference type="RefSeq" id="XP_007827180.1">
    <property type="nucleotide sequence ID" value="XM_007828989.1"/>
</dbReference>
<evidence type="ECO:0000313" key="3">
    <source>
        <dbReference type="Proteomes" id="UP000030651"/>
    </source>
</evidence>
<dbReference type="Proteomes" id="UP000030651">
    <property type="component" value="Unassembled WGS sequence"/>
</dbReference>
<evidence type="ECO:0000256" key="1">
    <source>
        <dbReference type="SAM" id="MobiDB-lite"/>
    </source>
</evidence>
<feature type="region of interest" description="Disordered" evidence="1">
    <location>
        <begin position="241"/>
        <end position="294"/>
    </location>
</feature>
<feature type="compositionally biased region" description="Polar residues" evidence="1">
    <location>
        <begin position="209"/>
        <end position="225"/>
    </location>
</feature>
<dbReference type="GeneID" id="19265421"/>
<evidence type="ECO:0000313" key="2">
    <source>
        <dbReference type="EMBL" id="ETS86580.1"/>
    </source>
</evidence>
<dbReference type="AlphaFoldDB" id="W3XKQ4"/>
<name>W3XKQ4_PESFW</name>
<feature type="compositionally biased region" description="Low complexity" evidence="1">
    <location>
        <begin position="270"/>
        <end position="286"/>
    </location>
</feature>
<accession>W3XKQ4</accession>
<dbReference type="HOGENOM" id="CLU_794780_0_0_1"/>